<dbReference type="InterPro" id="IPR012910">
    <property type="entry name" value="Plug_dom"/>
</dbReference>
<evidence type="ECO:0000256" key="2">
    <source>
        <dbReference type="ARBA" id="ARBA00022448"/>
    </source>
</evidence>
<accession>A0ABU7Z1G3</accession>
<dbReference type="Gene3D" id="2.40.170.20">
    <property type="entry name" value="TonB-dependent receptor, beta-barrel domain"/>
    <property type="match status" value="1"/>
</dbReference>
<dbReference type="Pfam" id="PF00593">
    <property type="entry name" value="TonB_dep_Rec_b-barrel"/>
    <property type="match status" value="1"/>
</dbReference>
<feature type="short sequence motif" description="TonB box" evidence="10">
    <location>
        <begin position="52"/>
        <end position="58"/>
    </location>
</feature>
<keyword evidence="7 9" id="KW-0472">Membrane</keyword>
<keyword evidence="8 9" id="KW-0998">Cell outer membrane</keyword>
<protein>
    <submittedName>
        <fullName evidence="15">TonB-dependent receptor plug domain-containing protein</fullName>
    </submittedName>
</protein>
<dbReference type="InterPro" id="IPR037066">
    <property type="entry name" value="Plug_dom_sf"/>
</dbReference>
<comment type="similarity">
    <text evidence="9 11">Belongs to the TonB-dependent receptor family.</text>
</comment>
<evidence type="ECO:0000256" key="9">
    <source>
        <dbReference type="PROSITE-ProRule" id="PRU01360"/>
    </source>
</evidence>
<feature type="domain" description="TonB-dependent receptor plug" evidence="14">
    <location>
        <begin position="67"/>
        <end position="174"/>
    </location>
</feature>
<keyword evidence="2 9" id="KW-0813">Transport</keyword>
<dbReference type="InterPro" id="IPR039426">
    <property type="entry name" value="TonB-dep_rcpt-like"/>
</dbReference>
<feature type="signal peptide" evidence="12">
    <location>
        <begin position="1"/>
        <end position="31"/>
    </location>
</feature>
<gene>
    <name evidence="15" type="ORF">SNE34_13635</name>
</gene>
<comment type="subcellular location">
    <subcellularLocation>
        <location evidence="1 9">Cell outer membrane</location>
        <topology evidence="1 9">Multi-pass membrane protein</topology>
    </subcellularLocation>
</comment>
<keyword evidence="6 10" id="KW-0798">TonB box</keyword>
<organism evidence="15 16">
    <name type="scientific">Novilysobacter erysipheiresistens</name>
    <dbReference type="NCBI Taxonomy" id="1749332"/>
    <lineage>
        <taxon>Bacteria</taxon>
        <taxon>Pseudomonadati</taxon>
        <taxon>Pseudomonadota</taxon>
        <taxon>Gammaproteobacteria</taxon>
        <taxon>Lysobacterales</taxon>
        <taxon>Lysobacteraceae</taxon>
        <taxon>Novilysobacter</taxon>
    </lineage>
</organism>
<evidence type="ECO:0000256" key="6">
    <source>
        <dbReference type="ARBA" id="ARBA00023077"/>
    </source>
</evidence>
<feature type="chain" id="PRO_5045412799" evidence="12">
    <location>
        <begin position="32"/>
        <end position="971"/>
    </location>
</feature>
<keyword evidence="3 9" id="KW-1134">Transmembrane beta strand</keyword>
<dbReference type="PROSITE" id="PS52016">
    <property type="entry name" value="TONB_DEPENDENT_REC_3"/>
    <property type="match status" value="1"/>
</dbReference>
<evidence type="ECO:0000256" key="4">
    <source>
        <dbReference type="ARBA" id="ARBA00022692"/>
    </source>
</evidence>
<evidence type="ECO:0000256" key="1">
    <source>
        <dbReference type="ARBA" id="ARBA00004571"/>
    </source>
</evidence>
<evidence type="ECO:0000256" key="8">
    <source>
        <dbReference type="ARBA" id="ARBA00023237"/>
    </source>
</evidence>
<comment type="caution">
    <text evidence="15">The sequence shown here is derived from an EMBL/GenBank/DDBJ whole genome shotgun (WGS) entry which is preliminary data.</text>
</comment>
<keyword evidence="4 9" id="KW-0812">Transmembrane</keyword>
<dbReference type="PROSITE" id="PS00430">
    <property type="entry name" value="TONB_DEPENDENT_REC_1"/>
    <property type="match status" value="1"/>
</dbReference>
<dbReference type="PANTHER" id="PTHR47234:SF2">
    <property type="entry name" value="TONB-DEPENDENT RECEPTOR"/>
    <property type="match status" value="1"/>
</dbReference>
<evidence type="ECO:0000256" key="7">
    <source>
        <dbReference type="ARBA" id="ARBA00023136"/>
    </source>
</evidence>
<keyword evidence="5 12" id="KW-0732">Signal</keyword>
<name>A0ABU7Z1G3_9GAMM</name>
<keyword evidence="16" id="KW-1185">Reference proteome</keyword>
<dbReference type="InterPro" id="IPR036942">
    <property type="entry name" value="Beta-barrel_TonB_sf"/>
</dbReference>
<dbReference type="Pfam" id="PF07715">
    <property type="entry name" value="Plug"/>
    <property type="match status" value="1"/>
</dbReference>
<keyword evidence="15" id="KW-0675">Receptor</keyword>
<feature type="domain" description="TonB-dependent receptor-like beta-barrel" evidence="13">
    <location>
        <begin position="401"/>
        <end position="934"/>
    </location>
</feature>
<dbReference type="EMBL" id="JAXGFP010000007">
    <property type="protein sequence ID" value="MEG3185050.1"/>
    <property type="molecule type" value="Genomic_DNA"/>
</dbReference>
<evidence type="ECO:0000256" key="5">
    <source>
        <dbReference type="ARBA" id="ARBA00022729"/>
    </source>
</evidence>
<evidence type="ECO:0000259" key="13">
    <source>
        <dbReference type="Pfam" id="PF00593"/>
    </source>
</evidence>
<evidence type="ECO:0000256" key="10">
    <source>
        <dbReference type="PROSITE-ProRule" id="PRU10143"/>
    </source>
</evidence>
<proteinExistence type="inferred from homology"/>
<dbReference type="RefSeq" id="WP_332618150.1">
    <property type="nucleotide sequence ID" value="NZ_JAXGFP010000007.1"/>
</dbReference>
<evidence type="ECO:0000256" key="11">
    <source>
        <dbReference type="RuleBase" id="RU003357"/>
    </source>
</evidence>
<dbReference type="InterPro" id="IPR010916">
    <property type="entry name" value="TonB_box_CS"/>
</dbReference>
<evidence type="ECO:0000256" key="3">
    <source>
        <dbReference type="ARBA" id="ARBA00022452"/>
    </source>
</evidence>
<evidence type="ECO:0000256" key="12">
    <source>
        <dbReference type="SAM" id="SignalP"/>
    </source>
</evidence>
<reference evidence="15 16" key="1">
    <citation type="journal article" date="2016" name="Int. J. Syst. Evol. Microbiol.">
        <title>Lysobacter erysipheiresistens sp. nov., an antagonist of powdery mildew, isolated from tobacco-cultivated soil.</title>
        <authorList>
            <person name="Xie B."/>
            <person name="Li T."/>
            <person name="Lin X."/>
            <person name="Wang C.J."/>
            <person name="Chen Y.J."/>
            <person name="Liu W.J."/>
            <person name="Zhao Z.W."/>
        </authorList>
    </citation>
    <scope>NUCLEOTIDE SEQUENCE [LARGE SCALE GENOMIC DNA]</scope>
    <source>
        <strain evidence="15 16">RS-LYSO-3</strain>
    </source>
</reference>
<dbReference type="Proteomes" id="UP001355056">
    <property type="component" value="Unassembled WGS sequence"/>
</dbReference>
<dbReference type="Gene3D" id="2.170.130.10">
    <property type="entry name" value="TonB-dependent receptor, plug domain"/>
    <property type="match status" value="1"/>
</dbReference>
<dbReference type="SUPFAM" id="SSF56935">
    <property type="entry name" value="Porins"/>
    <property type="match status" value="1"/>
</dbReference>
<evidence type="ECO:0000313" key="15">
    <source>
        <dbReference type="EMBL" id="MEG3185050.1"/>
    </source>
</evidence>
<sequence>MTPKTTKLRDAIVFALVVGATGIAGTGVAFAQDTPPAPAQPTAQEQATELDTIVVTGTRIESQTVTSSSPVTEIQEEAFQYAGASKVEELVNQYPQLAPTFDSFQNNGATGYATVNLRGLGAARTLTLVNGFRLPPGNFEVRDISIVPASVVKRVDILTGGASAVYGSDAISGVVNFILDNEFEGVSLSAGYSAYQHDNDNGYISGLIDDRGFERPSGDSGFGGISRNIDFAIGSSFADGAGHAMAYATWRKNDPLFQGDRDYSACALNGAGTACGGSATNATGNFYVYQLDADGEVVNGTSGGLLPDGSFDTAYGAPYNYAPINYYQRPDERYTFGSSLEYEINEHFTPYLQTMFVNKNSSIQVAESGVFFSLLADQDCANPIFGSLCSDLGQDPTLPVNIYVARRNIEGGPRRTDTENNTFRFVGGVKGALGDAWSYNAAYIYGSVSDDTQGFNDFINPRIEAAILGCQDDNTFDGCIPYQVFVPGGVTPEAAGALAGVSMDKTRTTLKSINAYVTGDTGFSMPWVDGDNVAVVVGTEWREETFDFTADAISQAGDFAGSGGASIPLSGKTNVSEIFMEAAVPLLNDVGFVNSLDMDLGYRLSDYTRSGQANTWKVGFNADMGMVNFRTSYNHAIRAPSIGDLFSSQQLALYTVADPCAGPTPELTPEQCLNTGVPLDAYGTVPQNPANQNNQFIGGNLELDPEVGDTFTAGIVLTPFENAQFNIDYYDIKITDTISTIGAGTIVQYCALSGDPFLCDKVQRNALSYDLFRGQEDTSGRVVNLTDNFGEIHTNGIDFGARYRWDMLGGRFNTSFNGTWKLDETITPLPGLNEDATFDCTGFINTNCRTHEWRHIASLNYSRDFYSVNLRWRYFGALDYADENGDLFGDKLLCGDASQGCLGDGELEATSYIDLSGSAYIGDFTEVTVGVNNVFDKEPPLVGANNATNGNAPGGYDQAGRYIFGSVSFKF</sequence>
<dbReference type="InterPro" id="IPR000531">
    <property type="entry name" value="Beta-barrel_TonB"/>
</dbReference>
<dbReference type="PANTHER" id="PTHR47234">
    <property type="match status" value="1"/>
</dbReference>
<evidence type="ECO:0000259" key="14">
    <source>
        <dbReference type="Pfam" id="PF07715"/>
    </source>
</evidence>
<evidence type="ECO:0000313" key="16">
    <source>
        <dbReference type="Proteomes" id="UP001355056"/>
    </source>
</evidence>